<feature type="transmembrane region" description="Helical" evidence="10">
    <location>
        <begin position="210"/>
        <end position="231"/>
    </location>
</feature>
<gene>
    <name evidence="11" type="ORF">GCL60_15460</name>
</gene>
<keyword evidence="6 10" id="KW-0812">Transmembrane</keyword>
<name>A0A6N6VTG0_9BACT</name>
<dbReference type="Proteomes" id="UP000437748">
    <property type="component" value="Unassembled WGS sequence"/>
</dbReference>
<evidence type="ECO:0000256" key="1">
    <source>
        <dbReference type="ARBA" id="ARBA00004477"/>
    </source>
</evidence>
<evidence type="ECO:0000313" key="12">
    <source>
        <dbReference type="Proteomes" id="UP000437748"/>
    </source>
</evidence>
<keyword evidence="8 10" id="KW-1133">Transmembrane helix</keyword>
<evidence type="ECO:0000313" key="11">
    <source>
        <dbReference type="EMBL" id="KAB8036520.1"/>
    </source>
</evidence>
<evidence type="ECO:0000256" key="10">
    <source>
        <dbReference type="SAM" id="Phobius"/>
    </source>
</evidence>
<proteinExistence type="predicted"/>
<organism evidence="11 12">
    <name type="scientific">Silvanigrella paludirubra</name>
    <dbReference type="NCBI Taxonomy" id="2499159"/>
    <lineage>
        <taxon>Bacteria</taxon>
        <taxon>Pseudomonadati</taxon>
        <taxon>Bdellovibrionota</taxon>
        <taxon>Oligoflexia</taxon>
        <taxon>Silvanigrellales</taxon>
        <taxon>Silvanigrellaceae</taxon>
        <taxon>Silvanigrella</taxon>
    </lineage>
</organism>
<feature type="transmembrane region" description="Helical" evidence="10">
    <location>
        <begin position="130"/>
        <end position="148"/>
    </location>
</feature>
<evidence type="ECO:0000256" key="4">
    <source>
        <dbReference type="ARBA" id="ARBA00022676"/>
    </source>
</evidence>
<evidence type="ECO:0000256" key="6">
    <source>
        <dbReference type="ARBA" id="ARBA00022692"/>
    </source>
</evidence>
<feature type="transmembrane region" description="Helical" evidence="10">
    <location>
        <begin position="168"/>
        <end position="198"/>
    </location>
</feature>
<evidence type="ECO:0000256" key="8">
    <source>
        <dbReference type="ARBA" id="ARBA00022989"/>
    </source>
</evidence>
<feature type="transmembrane region" description="Helical" evidence="10">
    <location>
        <begin position="341"/>
        <end position="361"/>
    </location>
</feature>
<dbReference type="EMBL" id="WFLM01000006">
    <property type="protein sequence ID" value="KAB8036520.1"/>
    <property type="molecule type" value="Genomic_DNA"/>
</dbReference>
<dbReference type="GO" id="GO:0016020">
    <property type="term" value="C:membrane"/>
    <property type="evidence" value="ECO:0007669"/>
    <property type="project" value="GOC"/>
</dbReference>
<evidence type="ECO:0000256" key="7">
    <source>
        <dbReference type="ARBA" id="ARBA00022824"/>
    </source>
</evidence>
<evidence type="ECO:0000256" key="2">
    <source>
        <dbReference type="ARBA" id="ARBA00004687"/>
    </source>
</evidence>
<sequence length="367" mass="43388">MELKNMKVFILISSIMMIFLHFALWLILLYNQEHTIQWTYLNRILDHWDAGWYTKIVLNGYEENQSIAFYPLFPLIIFIIKLIVPFVVYPALIGTILSTILFLLFCLLLLKLIQNKDSSLPPWLIPKNKYVWFLFVFSPASYVFHTSHTESLFLLLSFSSIYLAFKKHWISAAIVAGLCSLTKNQGIILAIAIAFISLNNYKLRHKKIKVFLFSGLISGAFFCCFLIYQYLAFKNAFAFLNAQSNWHHIQNISEYFKTFILQNTVQDYSFGAIKHHIFFFIMLFFCFFLWKHSKPIFFYCLTCLLVLPMQAELINSFRFASFLFPIFFIISTYSGKYRKPLFIFIAILFVFLNIQTAYNFYILKWAY</sequence>
<reference evidence="11 12" key="1">
    <citation type="submission" date="2019-10" db="EMBL/GenBank/DDBJ databases">
        <title>New species of Slilvanegrellaceae.</title>
        <authorList>
            <person name="Pitt A."/>
            <person name="Hahn M.W."/>
        </authorList>
    </citation>
    <scope>NUCLEOTIDE SEQUENCE [LARGE SCALE GENOMIC DNA]</scope>
    <source>
        <strain evidence="11 12">SP-Ram-0.45-NSY-1</strain>
    </source>
</reference>
<dbReference type="GO" id="GO:0000009">
    <property type="term" value="F:alpha-1,6-mannosyltransferase activity"/>
    <property type="evidence" value="ECO:0007669"/>
    <property type="project" value="InterPro"/>
</dbReference>
<dbReference type="PANTHER" id="PTHR12468:SF2">
    <property type="entry name" value="GPI MANNOSYLTRANSFERASE 2"/>
    <property type="match status" value="1"/>
</dbReference>
<feature type="transmembrane region" description="Helical" evidence="10">
    <location>
        <begin position="268"/>
        <end position="289"/>
    </location>
</feature>
<dbReference type="InterPro" id="IPR007315">
    <property type="entry name" value="PIG-V/Gpi18"/>
</dbReference>
<keyword evidence="5" id="KW-0808">Transferase</keyword>
<evidence type="ECO:0000256" key="3">
    <source>
        <dbReference type="ARBA" id="ARBA00022502"/>
    </source>
</evidence>
<dbReference type="Pfam" id="PF04188">
    <property type="entry name" value="Mannosyl_trans2"/>
    <property type="match status" value="1"/>
</dbReference>
<feature type="transmembrane region" description="Helical" evidence="10">
    <location>
        <begin position="296"/>
        <end position="311"/>
    </location>
</feature>
<feature type="transmembrane region" description="Helical" evidence="10">
    <location>
        <begin position="6"/>
        <end position="30"/>
    </location>
</feature>
<dbReference type="PANTHER" id="PTHR12468">
    <property type="entry name" value="GPI MANNOSYLTRANSFERASE 2"/>
    <property type="match status" value="1"/>
</dbReference>
<evidence type="ECO:0000256" key="5">
    <source>
        <dbReference type="ARBA" id="ARBA00022679"/>
    </source>
</evidence>
<keyword evidence="4" id="KW-0328">Glycosyltransferase</keyword>
<feature type="transmembrane region" description="Helical" evidence="10">
    <location>
        <begin position="90"/>
        <end position="110"/>
    </location>
</feature>
<comment type="caution">
    <text evidence="11">The sequence shown here is derived from an EMBL/GenBank/DDBJ whole genome shotgun (WGS) entry which is preliminary data.</text>
</comment>
<dbReference type="GO" id="GO:0004376">
    <property type="term" value="F:GPI mannosyltransferase activity"/>
    <property type="evidence" value="ECO:0007669"/>
    <property type="project" value="InterPro"/>
</dbReference>
<dbReference type="AlphaFoldDB" id="A0A6N6VTG0"/>
<keyword evidence="3" id="KW-0337">GPI-anchor biosynthesis</keyword>
<protein>
    <recommendedName>
        <fullName evidence="13">DUF2029 domain-containing protein</fullName>
    </recommendedName>
</protein>
<keyword evidence="9 10" id="KW-0472">Membrane</keyword>
<evidence type="ECO:0008006" key="13">
    <source>
        <dbReference type="Google" id="ProtNLM"/>
    </source>
</evidence>
<keyword evidence="12" id="KW-1185">Reference proteome</keyword>
<comment type="pathway">
    <text evidence="2">Glycolipid biosynthesis; glycosylphosphatidylinositol-anchor biosynthesis.</text>
</comment>
<evidence type="ECO:0000256" key="9">
    <source>
        <dbReference type="ARBA" id="ARBA00023136"/>
    </source>
</evidence>
<accession>A0A6N6VTG0</accession>
<dbReference type="UniPathway" id="UPA00196"/>
<comment type="subcellular location">
    <subcellularLocation>
        <location evidence="1">Endoplasmic reticulum membrane</location>
        <topology evidence="1">Multi-pass membrane protein</topology>
    </subcellularLocation>
</comment>
<dbReference type="GO" id="GO:0006506">
    <property type="term" value="P:GPI anchor biosynthetic process"/>
    <property type="evidence" value="ECO:0007669"/>
    <property type="project" value="UniProtKB-UniPathway"/>
</dbReference>
<dbReference type="GO" id="GO:0031501">
    <property type="term" value="C:mannosyltransferase complex"/>
    <property type="evidence" value="ECO:0007669"/>
    <property type="project" value="TreeGrafter"/>
</dbReference>
<feature type="transmembrane region" description="Helical" evidence="10">
    <location>
        <begin position="67"/>
        <end position="84"/>
    </location>
</feature>
<keyword evidence="7" id="KW-0256">Endoplasmic reticulum</keyword>